<evidence type="ECO:0000313" key="3">
    <source>
        <dbReference type="Proteomes" id="UP000569202"/>
    </source>
</evidence>
<sequence length="105" mass="11828">MKYRPFITELNAKNEKHDRIRIGEEIDARESYKAIVMPMVGLSFSIFFLITNFLSLISMFLFTNNPKFSRIFMVATLGVLIAIPSLKGGPISEIGAESKRVTANL</sequence>
<gene>
    <name evidence="2" type="ORF">HLH17_17595</name>
</gene>
<keyword evidence="1" id="KW-1133">Transmembrane helix</keyword>
<dbReference type="EMBL" id="JABERL010000083">
    <property type="protein sequence ID" value="NNH79409.1"/>
    <property type="molecule type" value="Genomic_DNA"/>
</dbReference>
<dbReference type="RefSeq" id="WP_171541360.1">
    <property type="nucleotide sequence ID" value="NZ_JABERL010000083.1"/>
</dbReference>
<organism evidence="2 3">
    <name type="scientific">Acinetobacter terrae</name>
    <dbReference type="NCBI Taxonomy" id="2731247"/>
    <lineage>
        <taxon>Bacteria</taxon>
        <taxon>Pseudomonadati</taxon>
        <taxon>Pseudomonadota</taxon>
        <taxon>Gammaproteobacteria</taxon>
        <taxon>Moraxellales</taxon>
        <taxon>Moraxellaceae</taxon>
        <taxon>Acinetobacter</taxon>
        <taxon>Acinetobacter Taxon 24</taxon>
    </lineage>
</organism>
<keyword evidence="1" id="KW-0812">Transmembrane</keyword>
<protein>
    <submittedName>
        <fullName evidence="2">Uncharacterized protein</fullName>
    </submittedName>
</protein>
<evidence type="ECO:0000313" key="2">
    <source>
        <dbReference type="EMBL" id="NNH79409.1"/>
    </source>
</evidence>
<reference evidence="2 3" key="1">
    <citation type="submission" date="2020-04" db="EMBL/GenBank/DDBJ databases">
        <title>Acinetobacter Taxon 24.</title>
        <authorList>
            <person name="Nemec A."/>
            <person name="Radolfova-Krizova L."/>
            <person name="Higgins P.G."/>
            <person name="Spanelova P."/>
        </authorList>
    </citation>
    <scope>NUCLEOTIDE SEQUENCE [LARGE SCALE GENOMIC DNA]</scope>
    <source>
        <strain evidence="2 3">ANC 5380</strain>
    </source>
</reference>
<proteinExistence type="predicted"/>
<dbReference type="Proteomes" id="UP000569202">
    <property type="component" value="Unassembled WGS sequence"/>
</dbReference>
<comment type="caution">
    <text evidence="2">The sequence shown here is derived from an EMBL/GenBank/DDBJ whole genome shotgun (WGS) entry which is preliminary data.</text>
</comment>
<dbReference type="AlphaFoldDB" id="A0A7Y2RIU1"/>
<accession>A0A7Y2RIU1</accession>
<evidence type="ECO:0000256" key="1">
    <source>
        <dbReference type="SAM" id="Phobius"/>
    </source>
</evidence>
<feature type="transmembrane region" description="Helical" evidence="1">
    <location>
        <begin position="68"/>
        <end position="86"/>
    </location>
</feature>
<keyword evidence="1" id="KW-0472">Membrane</keyword>
<feature type="transmembrane region" description="Helical" evidence="1">
    <location>
        <begin position="39"/>
        <end position="62"/>
    </location>
</feature>
<name>A0A7Y2RIU1_9GAMM</name>